<keyword evidence="3" id="KW-0645">Protease</keyword>
<dbReference type="Pfam" id="PF02517">
    <property type="entry name" value="Rce1-like"/>
    <property type="match status" value="1"/>
</dbReference>
<feature type="domain" description="CAAX prenyl protease 2/Lysostaphin resistance protein A-like" evidence="2">
    <location>
        <begin position="137"/>
        <end position="241"/>
    </location>
</feature>
<evidence type="ECO:0000256" key="1">
    <source>
        <dbReference type="SAM" id="Phobius"/>
    </source>
</evidence>
<dbReference type="Proteomes" id="UP000617628">
    <property type="component" value="Unassembled WGS sequence"/>
</dbReference>
<feature type="transmembrane region" description="Helical" evidence="1">
    <location>
        <begin position="200"/>
        <end position="222"/>
    </location>
</feature>
<keyword evidence="1" id="KW-0472">Membrane</keyword>
<dbReference type="RefSeq" id="WP_200356530.1">
    <property type="nucleotide sequence ID" value="NZ_JAENIL010000028.1"/>
</dbReference>
<evidence type="ECO:0000313" key="4">
    <source>
        <dbReference type="Proteomes" id="UP000617628"/>
    </source>
</evidence>
<dbReference type="InterPro" id="IPR003675">
    <property type="entry name" value="Rce1/LyrA-like_dom"/>
</dbReference>
<reference evidence="3" key="1">
    <citation type="submission" date="2021-01" db="EMBL/GenBank/DDBJ databases">
        <title>Modified the classification status of verrucomicrobia.</title>
        <authorList>
            <person name="Feng X."/>
        </authorList>
    </citation>
    <scope>NUCLEOTIDE SEQUENCE</scope>
    <source>
        <strain evidence="3">KCTC 13126</strain>
    </source>
</reference>
<feature type="transmembrane region" description="Helical" evidence="1">
    <location>
        <begin position="21"/>
        <end position="39"/>
    </location>
</feature>
<dbReference type="GO" id="GO:0008237">
    <property type="term" value="F:metallopeptidase activity"/>
    <property type="evidence" value="ECO:0007669"/>
    <property type="project" value="UniProtKB-KW"/>
</dbReference>
<gene>
    <name evidence="3" type="ORF">JIN87_15665</name>
</gene>
<feature type="transmembrane region" description="Helical" evidence="1">
    <location>
        <begin position="51"/>
        <end position="69"/>
    </location>
</feature>
<feature type="transmembrane region" description="Helical" evidence="1">
    <location>
        <begin position="229"/>
        <end position="252"/>
    </location>
</feature>
<organism evidence="3 4">
    <name type="scientific">Pelagicoccus mobilis</name>
    <dbReference type="NCBI Taxonomy" id="415221"/>
    <lineage>
        <taxon>Bacteria</taxon>
        <taxon>Pseudomonadati</taxon>
        <taxon>Verrucomicrobiota</taxon>
        <taxon>Opitutia</taxon>
        <taxon>Puniceicoccales</taxon>
        <taxon>Pelagicoccaceae</taxon>
        <taxon>Pelagicoccus</taxon>
    </lineage>
</organism>
<comment type="caution">
    <text evidence="3">The sequence shown here is derived from an EMBL/GenBank/DDBJ whole genome shotgun (WGS) entry which is preliminary data.</text>
</comment>
<dbReference type="AlphaFoldDB" id="A0A934VS54"/>
<accession>A0A934VS54</accession>
<protein>
    <submittedName>
        <fullName evidence="3">CPBP family intramembrane metalloprotease</fullName>
    </submittedName>
</protein>
<feature type="transmembrane region" description="Helical" evidence="1">
    <location>
        <begin position="81"/>
        <end position="107"/>
    </location>
</feature>
<dbReference type="GO" id="GO:0004175">
    <property type="term" value="F:endopeptidase activity"/>
    <property type="evidence" value="ECO:0007669"/>
    <property type="project" value="UniProtKB-ARBA"/>
</dbReference>
<proteinExistence type="predicted"/>
<keyword evidence="4" id="KW-1185">Reference proteome</keyword>
<keyword evidence="3" id="KW-0378">Hydrolase</keyword>
<feature type="transmembrane region" description="Helical" evidence="1">
    <location>
        <begin position="135"/>
        <end position="156"/>
    </location>
</feature>
<keyword evidence="1" id="KW-0812">Transmembrane</keyword>
<feature type="transmembrane region" description="Helical" evidence="1">
    <location>
        <begin position="168"/>
        <end position="188"/>
    </location>
</feature>
<evidence type="ECO:0000259" key="2">
    <source>
        <dbReference type="Pfam" id="PF02517"/>
    </source>
</evidence>
<keyword evidence="3" id="KW-0482">Metalloprotease</keyword>
<keyword evidence="1" id="KW-1133">Transmembrane helix</keyword>
<dbReference type="EMBL" id="JAENIL010000028">
    <property type="protein sequence ID" value="MBK1878318.1"/>
    <property type="molecule type" value="Genomic_DNA"/>
</dbReference>
<evidence type="ECO:0000313" key="3">
    <source>
        <dbReference type="EMBL" id="MBK1878318.1"/>
    </source>
</evidence>
<dbReference type="GO" id="GO:0080120">
    <property type="term" value="P:CAAX-box protein maturation"/>
    <property type="evidence" value="ECO:0007669"/>
    <property type="project" value="UniProtKB-ARBA"/>
</dbReference>
<sequence>MPQPRAPLDLAAAWQRLGLSPLVLVLTLFVLLAGLRIYGYFGSDLFQGPPIMIGFVLMWLLPFLFLSNYGREQIGFGRKIALKWILVALLSGAVLASLCHFLGLALYGKGEQNWFVSVAYTYQSDERIALLDRHVAYIIFTIPAIIASPIGEEIFFRGMIEQSKRDSWSPPQCALLSATLFALVHLVHHGVYRGYNGIEFMPTAGTIWFGLMLVSSLAFSYLKQKGGSIWIPITAHAGFNLAMNTYIFYSLFVTQPQTLPAS</sequence>
<name>A0A934VS54_9BACT</name>